<dbReference type="Gene3D" id="1.10.287.130">
    <property type="match status" value="1"/>
</dbReference>
<dbReference type="SMART" id="SM00387">
    <property type="entry name" value="HATPase_c"/>
    <property type="match status" value="1"/>
</dbReference>
<dbReference type="InterPro" id="IPR004358">
    <property type="entry name" value="Sig_transdc_His_kin-like_C"/>
</dbReference>
<proteinExistence type="predicted"/>
<dbReference type="CDD" id="cd16922">
    <property type="entry name" value="HATPase_EvgS-ArcB-TorS-like"/>
    <property type="match status" value="1"/>
</dbReference>
<protein>
    <recommendedName>
        <fullName evidence="2">histidine kinase</fullName>
        <ecNumber evidence="2">2.7.13.3</ecNumber>
    </recommendedName>
</protein>
<dbReference type="Pfam" id="PF08448">
    <property type="entry name" value="PAS_4"/>
    <property type="match status" value="1"/>
</dbReference>
<dbReference type="PANTHER" id="PTHR43047">
    <property type="entry name" value="TWO-COMPONENT HISTIDINE PROTEIN KINASE"/>
    <property type="match status" value="1"/>
</dbReference>
<dbReference type="EC" id="2.7.13.3" evidence="2"/>
<keyword evidence="6" id="KW-0175">Coiled coil</keyword>
<evidence type="ECO:0000259" key="7">
    <source>
        <dbReference type="PROSITE" id="PS50109"/>
    </source>
</evidence>
<evidence type="ECO:0000256" key="6">
    <source>
        <dbReference type="SAM" id="Coils"/>
    </source>
</evidence>
<dbReference type="InterPro" id="IPR013656">
    <property type="entry name" value="PAS_4"/>
</dbReference>
<gene>
    <name evidence="8" type="ORF">MNBD_ALPHA01-1441</name>
</gene>
<organism evidence="8">
    <name type="scientific">hydrothermal vent metagenome</name>
    <dbReference type="NCBI Taxonomy" id="652676"/>
    <lineage>
        <taxon>unclassified sequences</taxon>
        <taxon>metagenomes</taxon>
        <taxon>ecological metagenomes</taxon>
    </lineage>
</organism>
<dbReference type="NCBIfam" id="TIGR00229">
    <property type="entry name" value="sensory_box"/>
    <property type="match status" value="1"/>
</dbReference>
<dbReference type="PROSITE" id="PS50109">
    <property type="entry name" value="HIS_KIN"/>
    <property type="match status" value="1"/>
</dbReference>
<accession>A0A3B0SXY3</accession>
<keyword evidence="5" id="KW-0418">Kinase</keyword>
<dbReference type="SMART" id="SM00388">
    <property type="entry name" value="HisKA"/>
    <property type="match status" value="1"/>
</dbReference>
<sequence length="571" mass="63796">MFGRSDQYLTGGNRAGQRPVARLKHQTIIPLELVQRISNRTGKSRKTKSTAVIDEIHALIAHMSFDEAVPLYISTISGELAYVNDGYRDLVSSCEQAENSKKRGEVASSRLPASLMAILNEVQLTRQNVSVEEIIKLKGVPRQFRSRHFPVCDAAGKVIAVGGTYVDCTDKVQILGHESLMQQRFRDFARATSDWYWEIDRDYNITFVSDRLTAITGKPGILMKGKSFEDFGELKFGNQTQNRKNEYFLDAMKPFRDQLFLISDAEGEIVYNHLSGVPIFDHSTGEFQGYRGAGMDVTASYKAQQETLAVQKSLENTLEELTNKNIQLDMASAESEAALGAKSEFLAAMSHELRTPLNAIIGFAEAMKMEVFGDLNPQYVSYSNDIMSAGKHLLELINDVLDVAVLESGNIKLEPDNISLQDIVSKALNLIILRANRKHLDISEVKVPEDFCIHADERRAIQIFVNLLSNSVKFTPDYGKIGLRISRKDITTVAVTIWDTGIGIPQDQQELVFEKFHQATDNIYSRKEEGTGLGLHISRHLARQMGGDITLKSVVNEGSEFTVTFNLCQKS</sequence>
<reference evidence="8" key="1">
    <citation type="submission" date="2018-06" db="EMBL/GenBank/DDBJ databases">
        <authorList>
            <person name="Zhirakovskaya E."/>
        </authorList>
    </citation>
    <scope>NUCLEOTIDE SEQUENCE</scope>
</reference>
<feature type="coiled-coil region" evidence="6">
    <location>
        <begin position="304"/>
        <end position="334"/>
    </location>
</feature>
<evidence type="ECO:0000256" key="3">
    <source>
        <dbReference type="ARBA" id="ARBA00022553"/>
    </source>
</evidence>
<dbReference type="Pfam" id="PF00512">
    <property type="entry name" value="HisKA"/>
    <property type="match status" value="1"/>
</dbReference>
<dbReference type="Gene3D" id="3.30.450.20">
    <property type="entry name" value="PAS domain"/>
    <property type="match status" value="2"/>
</dbReference>
<comment type="catalytic activity">
    <reaction evidence="1">
        <text>ATP + protein L-histidine = ADP + protein N-phospho-L-histidine.</text>
        <dbReference type="EC" id="2.7.13.3"/>
    </reaction>
</comment>
<dbReference type="GO" id="GO:0009927">
    <property type="term" value="F:histidine phosphotransfer kinase activity"/>
    <property type="evidence" value="ECO:0007669"/>
    <property type="project" value="TreeGrafter"/>
</dbReference>
<evidence type="ECO:0000256" key="1">
    <source>
        <dbReference type="ARBA" id="ARBA00000085"/>
    </source>
</evidence>
<dbReference type="InterPro" id="IPR035965">
    <property type="entry name" value="PAS-like_dom_sf"/>
</dbReference>
<evidence type="ECO:0000256" key="2">
    <source>
        <dbReference type="ARBA" id="ARBA00012438"/>
    </source>
</evidence>
<dbReference type="GO" id="GO:0000155">
    <property type="term" value="F:phosphorelay sensor kinase activity"/>
    <property type="evidence" value="ECO:0007669"/>
    <property type="project" value="InterPro"/>
</dbReference>
<name>A0A3B0SXY3_9ZZZZ</name>
<dbReference type="Pfam" id="PF13426">
    <property type="entry name" value="PAS_9"/>
    <property type="match status" value="1"/>
</dbReference>
<dbReference type="SUPFAM" id="SSF47384">
    <property type="entry name" value="Homodimeric domain of signal transducing histidine kinase"/>
    <property type="match status" value="1"/>
</dbReference>
<dbReference type="SUPFAM" id="SSF55785">
    <property type="entry name" value="PYP-like sensor domain (PAS domain)"/>
    <property type="match status" value="1"/>
</dbReference>
<dbReference type="InterPro" id="IPR005467">
    <property type="entry name" value="His_kinase_dom"/>
</dbReference>
<dbReference type="InterPro" id="IPR000014">
    <property type="entry name" value="PAS"/>
</dbReference>
<keyword evidence="3" id="KW-0597">Phosphoprotein</keyword>
<dbReference type="SUPFAM" id="SSF55874">
    <property type="entry name" value="ATPase domain of HSP90 chaperone/DNA topoisomerase II/histidine kinase"/>
    <property type="match status" value="1"/>
</dbReference>
<keyword evidence="4" id="KW-0808">Transferase</keyword>
<dbReference type="InterPro" id="IPR003594">
    <property type="entry name" value="HATPase_dom"/>
</dbReference>
<dbReference type="InterPro" id="IPR036890">
    <property type="entry name" value="HATPase_C_sf"/>
</dbReference>
<dbReference type="AlphaFoldDB" id="A0A3B0SXY3"/>
<dbReference type="Pfam" id="PF02518">
    <property type="entry name" value="HATPase_c"/>
    <property type="match status" value="1"/>
</dbReference>
<dbReference type="Gene3D" id="3.30.565.10">
    <property type="entry name" value="Histidine kinase-like ATPase, C-terminal domain"/>
    <property type="match status" value="1"/>
</dbReference>
<dbReference type="InterPro" id="IPR003661">
    <property type="entry name" value="HisK_dim/P_dom"/>
</dbReference>
<evidence type="ECO:0000256" key="4">
    <source>
        <dbReference type="ARBA" id="ARBA00022679"/>
    </source>
</evidence>
<evidence type="ECO:0000256" key="5">
    <source>
        <dbReference type="ARBA" id="ARBA00022777"/>
    </source>
</evidence>
<dbReference type="CDD" id="cd00082">
    <property type="entry name" value="HisKA"/>
    <property type="match status" value="1"/>
</dbReference>
<evidence type="ECO:0000313" key="8">
    <source>
        <dbReference type="EMBL" id="VAW01374.1"/>
    </source>
</evidence>
<feature type="domain" description="Histidine kinase" evidence="7">
    <location>
        <begin position="348"/>
        <end position="569"/>
    </location>
</feature>
<dbReference type="PANTHER" id="PTHR43047:SF63">
    <property type="entry name" value="HISTIDINE KINASE"/>
    <property type="match status" value="1"/>
</dbReference>
<dbReference type="EMBL" id="UOEJ01000145">
    <property type="protein sequence ID" value="VAW01374.1"/>
    <property type="molecule type" value="Genomic_DNA"/>
</dbReference>
<dbReference type="GO" id="GO:0005886">
    <property type="term" value="C:plasma membrane"/>
    <property type="evidence" value="ECO:0007669"/>
    <property type="project" value="TreeGrafter"/>
</dbReference>
<dbReference type="PRINTS" id="PR00344">
    <property type="entry name" value="BCTRLSENSOR"/>
</dbReference>
<dbReference type="InterPro" id="IPR036097">
    <property type="entry name" value="HisK_dim/P_sf"/>
</dbReference>